<evidence type="ECO:0000256" key="6">
    <source>
        <dbReference type="SAM" id="Phobius"/>
    </source>
</evidence>
<feature type="transmembrane region" description="Helical" evidence="6">
    <location>
        <begin position="236"/>
        <end position="258"/>
    </location>
</feature>
<evidence type="ECO:0000256" key="4">
    <source>
        <dbReference type="ARBA" id="ARBA00022989"/>
    </source>
</evidence>
<dbReference type="PROSITE" id="PS50156">
    <property type="entry name" value="SSD"/>
    <property type="match status" value="1"/>
</dbReference>
<keyword evidence="4 6" id="KW-1133">Transmembrane helix</keyword>
<evidence type="ECO:0000313" key="8">
    <source>
        <dbReference type="EMBL" id="MBP0724436.1"/>
    </source>
</evidence>
<feature type="transmembrane region" description="Helical" evidence="6">
    <location>
        <begin position="616"/>
        <end position="635"/>
    </location>
</feature>
<dbReference type="AlphaFoldDB" id="A0A940NPC7"/>
<evidence type="ECO:0000256" key="2">
    <source>
        <dbReference type="ARBA" id="ARBA00022475"/>
    </source>
</evidence>
<keyword evidence="9" id="KW-1185">Reference proteome</keyword>
<feature type="transmembrane region" description="Helical" evidence="6">
    <location>
        <begin position="693"/>
        <end position="712"/>
    </location>
</feature>
<evidence type="ECO:0000256" key="3">
    <source>
        <dbReference type="ARBA" id="ARBA00022692"/>
    </source>
</evidence>
<dbReference type="InterPro" id="IPR050545">
    <property type="entry name" value="Mycobact_MmpL"/>
</dbReference>
<evidence type="ECO:0000256" key="5">
    <source>
        <dbReference type="ARBA" id="ARBA00023136"/>
    </source>
</evidence>
<dbReference type="Gene3D" id="1.20.1640.10">
    <property type="entry name" value="Multidrug efflux transporter AcrB transmembrane domain"/>
    <property type="match status" value="2"/>
</dbReference>
<keyword evidence="2" id="KW-1003">Cell membrane</keyword>
<evidence type="ECO:0000256" key="1">
    <source>
        <dbReference type="ARBA" id="ARBA00004651"/>
    </source>
</evidence>
<protein>
    <submittedName>
        <fullName evidence="8">MMPL family transporter</fullName>
    </submittedName>
</protein>
<keyword evidence="3 6" id="KW-0812">Transmembrane</keyword>
<dbReference type="SUPFAM" id="SSF82866">
    <property type="entry name" value="Multidrug efflux transporter AcrB transmembrane domain"/>
    <property type="match status" value="2"/>
</dbReference>
<dbReference type="PANTHER" id="PTHR33406:SF13">
    <property type="entry name" value="MEMBRANE PROTEIN YDFJ"/>
    <property type="match status" value="1"/>
</dbReference>
<dbReference type="PANTHER" id="PTHR33406">
    <property type="entry name" value="MEMBRANE PROTEIN MJ1562-RELATED"/>
    <property type="match status" value="1"/>
</dbReference>
<feature type="transmembrane region" description="Helical" evidence="6">
    <location>
        <begin position="667"/>
        <end position="687"/>
    </location>
</feature>
<comment type="subcellular location">
    <subcellularLocation>
        <location evidence="1">Cell membrane</location>
        <topology evidence="1">Multi-pass membrane protein</topology>
    </subcellularLocation>
</comment>
<feature type="transmembrane region" description="Helical" evidence="6">
    <location>
        <begin position="370"/>
        <end position="388"/>
    </location>
</feature>
<organism evidence="8 9">
    <name type="scientific">Gottfriedia endophytica</name>
    <dbReference type="NCBI Taxonomy" id="2820819"/>
    <lineage>
        <taxon>Bacteria</taxon>
        <taxon>Bacillati</taxon>
        <taxon>Bacillota</taxon>
        <taxon>Bacilli</taxon>
        <taxon>Bacillales</taxon>
        <taxon>Bacillaceae</taxon>
        <taxon>Gottfriedia</taxon>
    </lineage>
</organism>
<dbReference type="InterPro" id="IPR004869">
    <property type="entry name" value="MMPL_dom"/>
</dbReference>
<proteinExistence type="predicted"/>
<dbReference type="GO" id="GO:0022857">
    <property type="term" value="F:transmembrane transporter activity"/>
    <property type="evidence" value="ECO:0007669"/>
    <property type="project" value="InterPro"/>
</dbReference>
<sequence>MRSNVSETSLWKKVGGGIYQFRFLIIMCLVICSVLLAIQAKSLPNILGGDGFRTPGEYEKAKGILENEFKQSPNSVIVLLEKKDGATDQQFQSEINRVASELNKEKNKKVFLSPINDPSMKKGNIAYMSFLYDVKNYDKINELNNKLAKRIDTMSSDTVKVSSSGFTIINDVINKTSQNDLKKAEIIGIPIAFIVLFFAFGSVIASIIPIVIGMLSILTTFGILTYIGKTVDLSIFVLNVAPMVGLALSIDFALLFVSRYKEELTHSSVKEAIATTYATAGRAIIFSGLCVFIGLSALYFINIDLFRSVAISGAIVVLVSLFFSLSLLPAILSVIGLNINKGRFKRFDKDNDEQHESVWRKFAGFVMKRPVKMICLSLILLLLFVIPLKNIVLNIPTTDALPKNAQARITYEKYQNTFIPDMKNHASVLFVLQSNGDMLQKNNLTNLEQIISSIKKDPKVYKVNSVFDTVNMSAPELSKALSSPMAGKIQPAVAPLVQNDKTFLQIYLKSKPKSEQGKQWVRDYDNKYKGHLNGFKLTMGGQVKFEQELFDEITNHLKYGLILIVCSTFIILMIAFRSLLIPIKAILMNILSLSATFGIITWLFQGGHFGLPKSDMMLILPVFIFGLVFGLSMDYEVFLMSRMQELYEETGDNEYSTREGLVSTSRIITSAASIMIVITGAFAFTDLVPVKQMGIGIAVAIFLDATIIRLILVPSLMQLFGKWNWWLPFVKRKTMESQEKVS</sequence>
<evidence type="ECO:0000313" key="9">
    <source>
        <dbReference type="Proteomes" id="UP000682134"/>
    </source>
</evidence>
<dbReference type="InterPro" id="IPR000731">
    <property type="entry name" value="SSD"/>
</dbReference>
<comment type="caution">
    <text evidence="8">The sequence shown here is derived from an EMBL/GenBank/DDBJ whole genome shotgun (WGS) entry which is preliminary data.</text>
</comment>
<evidence type="ECO:0000259" key="7">
    <source>
        <dbReference type="PROSITE" id="PS50156"/>
    </source>
</evidence>
<dbReference type="Pfam" id="PF03176">
    <property type="entry name" value="MMPL"/>
    <property type="match status" value="2"/>
</dbReference>
<feature type="transmembrane region" description="Helical" evidence="6">
    <location>
        <begin position="559"/>
        <end position="579"/>
    </location>
</feature>
<dbReference type="Proteomes" id="UP000682134">
    <property type="component" value="Unassembled WGS sequence"/>
</dbReference>
<feature type="transmembrane region" description="Helical" evidence="6">
    <location>
        <begin position="586"/>
        <end position="604"/>
    </location>
</feature>
<accession>A0A940NPC7</accession>
<feature type="transmembrane region" description="Helical" evidence="6">
    <location>
        <begin position="313"/>
        <end position="339"/>
    </location>
</feature>
<gene>
    <name evidence="8" type="ORF">J5Y03_04445</name>
</gene>
<feature type="transmembrane region" description="Helical" evidence="6">
    <location>
        <begin position="20"/>
        <end position="38"/>
    </location>
</feature>
<dbReference type="InterPro" id="IPR001036">
    <property type="entry name" value="Acrflvin-R"/>
</dbReference>
<feature type="transmembrane region" description="Helical" evidence="6">
    <location>
        <begin position="191"/>
        <end position="224"/>
    </location>
</feature>
<feature type="transmembrane region" description="Helical" evidence="6">
    <location>
        <begin position="279"/>
        <end position="301"/>
    </location>
</feature>
<name>A0A940NPC7_9BACI</name>
<reference evidence="8" key="1">
    <citation type="submission" date="2021-04" db="EMBL/GenBank/DDBJ databases">
        <title>Genome seq and assembly of Bacillus sp.</title>
        <authorList>
            <person name="Chhetri G."/>
        </authorList>
    </citation>
    <scope>NUCLEOTIDE SEQUENCE</scope>
    <source>
        <strain evidence="8">RG28</strain>
    </source>
</reference>
<keyword evidence="5 6" id="KW-0472">Membrane</keyword>
<dbReference type="RefSeq" id="WP_209402933.1">
    <property type="nucleotide sequence ID" value="NZ_JAGIYQ010000002.1"/>
</dbReference>
<feature type="domain" description="SSD" evidence="7">
    <location>
        <begin position="206"/>
        <end position="334"/>
    </location>
</feature>
<dbReference type="PRINTS" id="PR00702">
    <property type="entry name" value="ACRIFLAVINRP"/>
</dbReference>
<dbReference type="GO" id="GO:0005886">
    <property type="term" value="C:plasma membrane"/>
    <property type="evidence" value="ECO:0007669"/>
    <property type="project" value="UniProtKB-SubCell"/>
</dbReference>
<dbReference type="EMBL" id="JAGIYQ010000002">
    <property type="protein sequence ID" value="MBP0724436.1"/>
    <property type="molecule type" value="Genomic_DNA"/>
</dbReference>